<sequence>MTVPLALWLALSCVHAVAADAPTSAAALQEKYQSLQPQLAHNQFSRPISLNSTESSSAIKGDIYAVVDYPFAQVHGSLTSPAHWCDVLILHLNTKYCRAGPGQNPSTISMRVGKKNSQDLDDAYRLDFAYRVNTSSDDYFDIRLNADKGPLDTRDYRIQLEAIPTADGRSFIHLMYSYSYGFASRVALRAYLATAGSDKVGFTVVDKSSDGKPNYVGGMRGTVERNTMRYYLAIDAYLSGLATTPAQQLEQRLQTWFAATERYPRQLHEVNKEDYLTMKRKEYARQNSEKTPD</sequence>
<reference evidence="2 3" key="1">
    <citation type="journal article" date="2024" name="Chem. Sci.">
        <title>Discovery of megapolipeptins by genome mining of a Burkholderiales bacteria collection.</title>
        <authorList>
            <person name="Paulo B.S."/>
            <person name="Recchia M.J.J."/>
            <person name="Lee S."/>
            <person name="Fergusson C.H."/>
            <person name="Romanowski S.B."/>
            <person name="Hernandez A."/>
            <person name="Krull N."/>
            <person name="Liu D.Y."/>
            <person name="Cavanagh H."/>
            <person name="Bos A."/>
            <person name="Gray C.A."/>
            <person name="Murphy B.T."/>
            <person name="Linington R.G."/>
            <person name="Eustaquio A.S."/>
        </authorList>
    </citation>
    <scope>NUCLEOTIDE SEQUENCE [LARGE SCALE GENOMIC DNA]</scope>
    <source>
        <strain evidence="2 3">RL21-008-BIB-B</strain>
    </source>
</reference>
<dbReference type="RefSeq" id="WP_408166273.1">
    <property type="nucleotide sequence ID" value="NZ_JAQQFR010000003.1"/>
</dbReference>
<comment type="caution">
    <text evidence="2">The sequence shown here is derived from an EMBL/GenBank/DDBJ whole genome shotgun (WGS) entry which is preliminary data.</text>
</comment>
<keyword evidence="1" id="KW-0732">Signal</keyword>
<evidence type="ECO:0000313" key="2">
    <source>
        <dbReference type="EMBL" id="MFL9877780.1"/>
    </source>
</evidence>
<name>A0ABW8Z4L9_9BURK</name>
<keyword evidence="3" id="KW-1185">Reference proteome</keyword>
<gene>
    <name evidence="2" type="ORF">PQR63_05290</name>
</gene>
<accession>A0ABW8Z4L9</accession>
<dbReference type="EMBL" id="JAQQFR010000003">
    <property type="protein sequence ID" value="MFL9877780.1"/>
    <property type="molecule type" value="Genomic_DNA"/>
</dbReference>
<evidence type="ECO:0000313" key="3">
    <source>
        <dbReference type="Proteomes" id="UP001629214"/>
    </source>
</evidence>
<feature type="chain" id="PRO_5046914251" evidence="1">
    <location>
        <begin position="19"/>
        <end position="293"/>
    </location>
</feature>
<dbReference type="Proteomes" id="UP001629214">
    <property type="component" value="Unassembled WGS sequence"/>
</dbReference>
<proteinExistence type="predicted"/>
<protein>
    <submittedName>
        <fullName evidence="2">Uncharacterized protein</fullName>
    </submittedName>
</protein>
<evidence type="ECO:0000256" key="1">
    <source>
        <dbReference type="SAM" id="SignalP"/>
    </source>
</evidence>
<organism evidence="2 3">
    <name type="scientific">Herbaspirillum rhizosphaerae</name>
    <dbReference type="NCBI Taxonomy" id="346179"/>
    <lineage>
        <taxon>Bacteria</taxon>
        <taxon>Pseudomonadati</taxon>
        <taxon>Pseudomonadota</taxon>
        <taxon>Betaproteobacteria</taxon>
        <taxon>Burkholderiales</taxon>
        <taxon>Oxalobacteraceae</taxon>
        <taxon>Herbaspirillum</taxon>
    </lineage>
</organism>
<feature type="signal peptide" evidence="1">
    <location>
        <begin position="1"/>
        <end position="18"/>
    </location>
</feature>